<reference evidence="4" key="1">
    <citation type="submission" date="2023-07" db="EMBL/GenBank/DDBJ databases">
        <authorList>
            <person name="Stuckert A."/>
        </authorList>
    </citation>
    <scope>NUCLEOTIDE SEQUENCE</scope>
</reference>
<dbReference type="SUPFAM" id="SSF52540">
    <property type="entry name" value="P-loop containing nucleoside triphosphate hydrolases"/>
    <property type="match status" value="1"/>
</dbReference>
<evidence type="ECO:0000256" key="1">
    <source>
        <dbReference type="ARBA" id="ARBA00006270"/>
    </source>
</evidence>
<dbReference type="Gene3D" id="3.40.50.300">
    <property type="entry name" value="P-loop containing nucleotide triphosphate hydrolases"/>
    <property type="match status" value="1"/>
</dbReference>
<evidence type="ECO:0000313" key="5">
    <source>
        <dbReference type="Proteomes" id="UP001176940"/>
    </source>
</evidence>
<keyword evidence="2" id="KW-0547">Nucleotide-binding</keyword>
<name>A0ABN9M7K5_9NEOB</name>
<evidence type="ECO:0000313" key="4">
    <source>
        <dbReference type="EMBL" id="CAJ0959992.1"/>
    </source>
</evidence>
<dbReference type="EMBL" id="CAUEEQ010049016">
    <property type="protein sequence ID" value="CAJ0959992.1"/>
    <property type="molecule type" value="Genomic_DNA"/>
</dbReference>
<proteinExistence type="inferred from homology"/>
<dbReference type="Proteomes" id="UP001176940">
    <property type="component" value="Unassembled WGS sequence"/>
</dbReference>
<feature type="non-terminal residue" evidence="4">
    <location>
        <position position="1"/>
    </location>
</feature>
<dbReference type="Pfam" id="PF00071">
    <property type="entry name" value="Ras"/>
    <property type="match status" value="1"/>
</dbReference>
<protein>
    <submittedName>
        <fullName evidence="4">Uncharacterized protein</fullName>
    </submittedName>
</protein>
<organism evidence="4 5">
    <name type="scientific">Ranitomeya imitator</name>
    <name type="common">mimic poison frog</name>
    <dbReference type="NCBI Taxonomy" id="111125"/>
    <lineage>
        <taxon>Eukaryota</taxon>
        <taxon>Metazoa</taxon>
        <taxon>Chordata</taxon>
        <taxon>Craniata</taxon>
        <taxon>Vertebrata</taxon>
        <taxon>Euteleostomi</taxon>
        <taxon>Amphibia</taxon>
        <taxon>Batrachia</taxon>
        <taxon>Anura</taxon>
        <taxon>Neobatrachia</taxon>
        <taxon>Hyloidea</taxon>
        <taxon>Dendrobatidae</taxon>
        <taxon>Dendrobatinae</taxon>
        <taxon>Ranitomeya</taxon>
    </lineage>
</organism>
<evidence type="ECO:0000256" key="3">
    <source>
        <dbReference type="ARBA" id="ARBA00023134"/>
    </source>
</evidence>
<sequence>HGNQGKHRVTKRGPALSYPMFTLVTSEDIAGSHRSLPNLIYRNTISTSAVIITAFDLGDIQTLEHTKRWLQDALRENEPDTCSVFLVGTKKDTLSEAECERTERDALKFAVEMQAEYWSVSAKTALAFELSMKKELEKNRLSTAQIGDGNLIRW</sequence>
<dbReference type="PANTHER" id="PTHR47978">
    <property type="match status" value="1"/>
</dbReference>
<dbReference type="InterPro" id="IPR001806">
    <property type="entry name" value="Small_GTPase"/>
</dbReference>
<keyword evidence="5" id="KW-1185">Reference proteome</keyword>
<gene>
    <name evidence="4" type="ORF">RIMI_LOCUS17079638</name>
</gene>
<comment type="similarity">
    <text evidence="1">Belongs to the small GTPase superfamily. Rab family.</text>
</comment>
<accession>A0ABN9M7K5</accession>
<keyword evidence="3" id="KW-0342">GTP-binding</keyword>
<dbReference type="InterPro" id="IPR027417">
    <property type="entry name" value="P-loop_NTPase"/>
</dbReference>
<evidence type="ECO:0000256" key="2">
    <source>
        <dbReference type="ARBA" id="ARBA00022741"/>
    </source>
</evidence>
<comment type="caution">
    <text evidence="4">The sequence shown here is derived from an EMBL/GenBank/DDBJ whole genome shotgun (WGS) entry which is preliminary data.</text>
</comment>